<feature type="compositionally biased region" description="Polar residues" evidence="1">
    <location>
        <begin position="85"/>
        <end position="94"/>
    </location>
</feature>
<comment type="caution">
    <text evidence="2">The sequence shown here is derived from an EMBL/GenBank/DDBJ whole genome shotgun (WGS) entry which is preliminary data.</text>
</comment>
<sequence>MFPSLLNKASVNRLPSSTFIQQQQQQWFPTTSQQQFTPPPNYTAATRARYTSNMQQQQQPQNQPSPQTLVAPLRSNTATPPPNYLTRTSSTPNLTRPPLIRPSQYSSQQPQPPQDSSAR</sequence>
<feature type="compositionally biased region" description="Low complexity" evidence="1">
    <location>
        <begin position="102"/>
        <end position="119"/>
    </location>
</feature>
<reference evidence="2" key="1">
    <citation type="submission" date="2021-02" db="EMBL/GenBank/DDBJ databases">
        <authorList>
            <person name="Nowell W R."/>
        </authorList>
    </citation>
    <scope>NUCLEOTIDE SEQUENCE</scope>
</reference>
<evidence type="ECO:0000313" key="3">
    <source>
        <dbReference type="Proteomes" id="UP000676336"/>
    </source>
</evidence>
<feature type="region of interest" description="Disordered" evidence="1">
    <location>
        <begin position="17"/>
        <end position="119"/>
    </location>
</feature>
<dbReference type="AlphaFoldDB" id="A0A8S3FGQ8"/>
<dbReference type="EMBL" id="CAJOBI010260789">
    <property type="protein sequence ID" value="CAF5121386.1"/>
    <property type="molecule type" value="Genomic_DNA"/>
</dbReference>
<evidence type="ECO:0000256" key="1">
    <source>
        <dbReference type="SAM" id="MobiDB-lite"/>
    </source>
</evidence>
<feature type="compositionally biased region" description="Low complexity" evidence="1">
    <location>
        <begin position="55"/>
        <end position="67"/>
    </location>
</feature>
<name>A0A8S3FGQ8_9BILA</name>
<accession>A0A8S3FGQ8</accession>
<evidence type="ECO:0000313" key="2">
    <source>
        <dbReference type="EMBL" id="CAF5121386.1"/>
    </source>
</evidence>
<organism evidence="2 3">
    <name type="scientific">Rotaria magnacalcarata</name>
    <dbReference type="NCBI Taxonomy" id="392030"/>
    <lineage>
        <taxon>Eukaryota</taxon>
        <taxon>Metazoa</taxon>
        <taxon>Spiralia</taxon>
        <taxon>Gnathifera</taxon>
        <taxon>Rotifera</taxon>
        <taxon>Eurotatoria</taxon>
        <taxon>Bdelloidea</taxon>
        <taxon>Philodinida</taxon>
        <taxon>Philodinidae</taxon>
        <taxon>Rotaria</taxon>
    </lineage>
</organism>
<feature type="compositionally biased region" description="Low complexity" evidence="1">
    <location>
        <begin position="17"/>
        <end position="36"/>
    </location>
</feature>
<gene>
    <name evidence="2" type="ORF">SMN809_LOCUS62544</name>
</gene>
<protein>
    <submittedName>
        <fullName evidence="2">Uncharacterized protein</fullName>
    </submittedName>
</protein>
<proteinExistence type="predicted"/>
<dbReference type="Proteomes" id="UP000676336">
    <property type="component" value="Unassembled WGS sequence"/>
</dbReference>